<dbReference type="RefSeq" id="WP_092605579.1">
    <property type="nucleotide sequence ID" value="NZ_FMYF01000001.1"/>
</dbReference>
<feature type="domain" description="Solute-binding protein family 3/N-terminal" evidence="2">
    <location>
        <begin position="14"/>
        <end position="230"/>
    </location>
</feature>
<gene>
    <name evidence="3" type="ORF">GA0111570_101267</name>
</gene>
<name>A0A1G6GDT3_9ACTN</name>
<dbReference type="AlphaFoldDB" id="A0A1G6GDT3"/>
<dbReference type="Proteomes" id="UP000199086">
    <property type="component" value="Unassembled WGS sequence"/>
</dbReference>
<keyword evidence="4" id="KW-1185">Reference proteome</keyword>
<dbReference type="InterPro" id="IPR001638">
    <property type="entry name" value="Solute-binding_3/MltF_N"/>
</dbReference>
<dbReference type="Gene3D" id="3.40.190.10">
    <property type="entry name" value="Periplasmic binding protein-like II"/>
    <property type="match status" value="2"/>
</dbReference>
<evidence type="ECO:0000256" key="1">
    <source>
        <dbReference type="ARBA" id="ARBA00022729"/>
    </source>
</evidence>
<keyword evidence="1" id="KW-0732">Signal</keyword>
<dbReference type="STRING" id="1577474.GA0111570_101267"/>
<reference evidence="3 4" key="1">
    <citation type="submission" date="2016-06" db="EMBL/GenBank/DDBJ databases">
        <authorList>
            <person name="Olsen C.W."/>
            <person name="Carey S."/>
            <person name="Hinshaw L."/>
            <person name="Karasin A.I."/>
        </authorList>
    </citation>
    <scope>NUCLEOTIDE SEQUENCE [LARGE SCALE GENOMIC DNA]</scope>
    <source>
        <strain evidence="3 4">LZ-22</strain>
    </source>
</reference>
<proteinExistence type="predicted"/>
<dbReference type="PANTHER" id="PTHR35936:SF17">
    <property type="entry name" value="ARGININE-BINDING EXTRACELLULAR PROTEIN ARTP"/>
    <property type="match status" value="1"/>
</dbReference>
<evidence type="ECO:0000313" key="3">
    <source>
        <dbReference type="EMBL" id="SDB79993.1"/>
    </source>
</evidence>
<dbReference type="PANTHER" id="PTHR35936">
    <property type="entry name" value="MEMBRANE-BOUND LYTIC MUREIN TRANSGLYCOSYLASE F"/>
    <property type="match status" value="1"/>
</dbReference>
<organism evidence="3 4">
    <name type="scientific">Raineyella antarctica</name>
    <dbReference type="NCBI Taxonomy" id="1577474"/>
    <lineage>
        <taxon>Bacteria</taxon>
        <taxon>Bacillati</taxon>
        <taxon>Actinomycetota</taxon>
        <taxon>Actinomycetes</taxon>
        <taxon>Propionibacteriales</taxon>
        <taxon>Propionibacteriaceae</taxon>
        <taxon>Raineyella</taxon>
    </lineage>
</organism>
<dbReference type="SMART" id="SM00062">
    <property type="entry name" value="PBPb"/>
    <property type="match status" value="1"/>
</dbReference>
<evidence type="ECO:0000313" key="4">
    <source>
        <dbReference type="Proteomes" id="UP000199086"/>
    </source>
</evidence>
<sequence>MDDDVRRELAPTGVLRASINLGNSVLAQGSPSQPSGVSVDLALELGRRLDVPVDVLCFDAARKSLAAVVDGAADLCFLAIDPARAEVLAFTAAYALIEGVFAVPRDSSIRTLGDVDRPGIRIGVKQGSAYDLFLSREYRRAEVVRGEEGTQAFQDLGLEVAAGIRQPITAFVAADPTLRIIEPPFMQIEQAIAIPVGRPVSALRYLRDFVEDVKASGFVAESLLRSGQDIEVAPAADG</sequence>
<accession>A0A1G6GDT3</accession>
<dbReference type="EMBL" id="FMYF01000001">
    <property type="protein sequence ID" value="SDB79993.1"/>
    <property type="molecule type" value="Genomic_DNA"/>
</dbReference>
<evidence type="ECO:0000259" key="2">
    <source>
        <dbReference type="SMART" id="SM00062"/>
    </source>
</evidence>
<dbReference type="OrthoDB" id="571173at2"/>
<protein>
    <submittedName>
        <fullName evidence="3">Amino acid ABC transporter substrate-binding protein, PAAT family</fullName>
    </submittedName>
</protein>
<dbReference type="SUPFAM" id="SSF53850">
    <property type="entry name" value="Periplasmic binding protein-like II"/>
    <property type="match status" value="1"/>
</dbReference>
<dbReference type="Pfam" id="PF00497">
    <property type="entry name" value="SBP_bac_3"/>
    <property type="match status" value="1"/>
</dbReference>